<reference evidence="4 5" key="1">
    <citation type="submission" date="2019-03" db="EMBL/GenBank/DDBJ databases">
        <title>Jiella endophytica sp. nov., a novel endophytic bacterium isolated from root of Ficus microcarpa Linn. f.</title>
        <authorList>
            <person name="Tuo L."/>
        </authorList>
    </citation>
    <scope>NUCLEOTIDE SEQUENCE [LARGE SCALE GENOMIC DNA]</scope>
    <source>
        <strain evidence="4 5">CBS5Q-3</strain>
    </source>
</reference>
<evidence type="ECO:0000256" key="2">
    <source>
        <dbReference type="SAM" id="SignalP"/>
    </source>
</evidence>
<dbReference type="InterPro" id="IPR011105">
    <property type="entry name" value="Cell_wall_hydrolase_SleB"/>
</dbReference>
<keyword evidence="5" id="KW-1185">Reference proteome</keyword>
<evidence type="ECO:0000313" key="5">
    <source>
        <dbReference type="Proteomes" id="UP000298179"/>
    </source>
</evidence>
<keyword evidence="2" id="KW-0732">Signal</keyword>
<dbReference type="AlphaFoldDB" id="A0A4Y8RNS0"/>
<gene>
    <name evidence="4" type="ORF">E3C22_08025</name>
</gene>
<keyword evidence="4" id="KW-0378">Hydrolase</keyword>
<dbReference type="InterPro" id="IPR042047">
    <property type="entry name" value="SleB_dom1"/>
</dbReference>
<organism evidence="4 5">
    <name type="scientific">Jiella endophytica</name>
    <dbReference type="NCBI Taxonomy" id="2558362"/>
    <lineage>
        <taxon>Bacteria</taxon>
        <taxon>Pseudomonadati</taxon>
        <taxon>Pseudomonadota</taxon>
        <taxon>Alphaproteobacteria</taxon>
        <taxon>Hyphomicrobiales</taxon>
        <taxon>Aurantimonadaceae</taxon>
        <taxon>Jiella</taxon>
    </lineage>
</organism>
<dbReference type="Pfam" id="PF07486">
    <property type="entry name" value="Hydrolase_2"/>
    <property type="match status" value="1"/>
</dbReference>
<feature type="signal peptide" evidence="2">
    <location>
        <begin position="1"/>
        <end position="31"/>
    </location>
</feature>
<dbReference type="OrthoDB" id="8433080at2"/>
<accession>A0A4Y8RNS0</accession>
<dbReference type="RefSeq" id="WP_134761472.1">
    <property type="nucleotide sequence ID" value="NZ_SOZD01000002.1"/>
</dbReference>
<dbReference type="Gene3D" id="1.10.10.2520">
    <property type="entry name" value="Cell wall hydrolase SleB, domain 1"/>
    <property type="match status" value="1"/>
</dbReference>
<dbReference type="Proteomes" id="UP000298179">
    <property type="component" value="Unassembled WGS sequence"/>
</dbReference>
<evidence type="ECO:0000259" key="3">
    <source>
        <dbReference type="Pfam" id="PF07486"/>
    </source>
</evidence>
<protein>
    <submittedName>
        <fullName evidence="4">Cell wall hydrolase</fullName>
    </submittedName>
</protein>
<dbReference type="EMBL" id="SOZD01000002">
    <property type="protein sequence ID" value="TFF25302.1"/>
    <property type="molecule type" value="Genomic_DNA"/>
</dbReference>
<feature type="domain" description="Cell wall hydrolase SleB" evidence="3">
    <location>
        <begin position="62"/>
        <end position="138"/>
    </location>
</feature>
<evidence type="ECO:0000256" key="1">
    <source>
        <dbReference type="SAM" id="MobiDB-lite"/>
    </source>
</evidence>
<evidence type="ECO:0000313" key="4">
    <source>
        <dbReference type="EMBL" id="TFF25302.1"/>
    </source>
</evidence>
<sequence>MNTTYRVTRCRLGLFAALALPLAGCVGAPGADDALDALAAKDFGPAQECLARAMYFESNRSSEDGMLAVGTVVMNRVDSPDYPNEVCDVVGQPNQFASGVMTREMGAGKELAMKTAQRVLSGERLKGVAKAKYFHTAGLNFGYGNMSYRLIAGGNAFYEKISRRRNPDVRIVSQAEVRQSAAGAIQTMRTAAYSPSRPSDATTAIGYAEPEAKTASAAAVPNERPAAGEAATEKSPFLAMVKHQKPVPSPRPGRGGRVAEAAPQTADTAAASDLPGVGSGESLADAAPSGGAAQDDAAWLARW</sequence>
<comment type="caution">
    <text evidence="4">The sequence shown here is derived from an EMBL/GenBank/DDBJ whole genome shotgun (WGS) entry which is preliminary data.</text>
</comment>
<feature type="compositionally biased region" description="Low complexity" evidence="1">
    <location>
        <begin position="259"/>
        <end position="271"/>
    </location>
</feature>
<proteinExistence type="predicted"/>
<name>A0A4Y8RNS0_9HYPH</name>
<dbReference type="GO" id="GO:0016787">
    <property type="term" value="F:hydrolase activity"/>
    <property type="evidence" value="ECO:0007669"/>
    <property type="project" value="UniProtKB-KW"/>
</dbReference>
<feature type="region of interest" description="Disordered" evidence="1">
    <location>
        <begin position="213"/>
        <end position="303"/>
    </location>
</feature>
<feature type="chain" id="PRO_5021487571" evidence="2">
    <location>
        <begin position="32"/>
        <end position="303"/>
    </location>
</feature>